<dbReference type="PANTHER" id="PTHR46113">
    <property type="entry name" value="SNAC DOMAIN-CONTAINING PROTEIN"/>
    <property type="match status" value="1"/>
</dbReference>
<sequence length="126" mass="14538">MAQRMFRTTDEMDSMMSAIVDISTIEEKKISSFFNGQSNALFRILVLDDSFLLKTPDDWEADYAFQRANEVVMHLKVVNNLAERGVALVTEYNKLITADEEQKQYLLQVVADHRKQFPTPKKSALF</sequence>
<dbReference type="EMBL" id="JAHLQT010022185">
    <property type="protein sequence ID" value="KAG7166731.1"/>
    <property type="molecule type" value="Genomic_DNA"/>
</dbReference>
<evidence type="ECO:0000313" key="2">
    <source>
        <dbReference type="Proteomes" id="UP000747542"/>
    </source>
</evidence>
<comment type="caution">
    <text evidence="1">The sequence shown here is derived from an EMBL/GenBank/DDBJ whole genome shotgun (WGS) entry which is preliminary data.</text>
</comment>
<dbReference type="AlphaFoldDB" id="A0A8J5MWZ4"/>
<evidence type="ECO:0000313" key="1">
    <source>
        <dbReference type="EMBL" id="KAG7166731.1"/>
    </source>
</evidence>
<accession>A0A8J5MWZ4</accession>
<protein>
    <submittedName>
        <fullName evidence="1">Uncharacterized protein</fullName>
    </submittedName>
</protein>
<dbReference type="Proteomes" id="UP000747542">
    <property type="component" value="Unassembled WGS sequence"/>
</dbReference>
<dbReference type="PANTHER" id="PTHR46113:SF1">
    <property type="entry name" value="PEPTIDASE M17 LEUCYL AMINOPEPTIDASE N-TERMINAL DOMAIN-CONTAINING PROTEIN"/>
    <property type="match status" value="1"/>
</dbReference>
<keyword evidence="2" id="KW-1185">Reference proteome</keyword>
<name>A0A8J5MWZ4_HOMAM</name>
<proteinExistence type="predicted"/>
<gene>
    <name evidence="1" type="ORF">Hamer_G010381</name>
</gene>
<organism evidence="1 2">
    <name type="scientific">Homarus americanus</name>
    <name type="common">American lobster</name>
    <dbReference type="NCBI Taxonomy" id="6706"/>
    <lineage>
        <taxon>Eukaryota</taxon>
        <taxon>Metazoa</taxon>
        <taxon>Ecdysozoa</taxon>
        <taxon>Arthropoda</taxon>
        <taxon>Crustacea</taxon>
        <taxon>Multicrustacea</taxon>
        <taxon>Malacostraca</taxon>
        <taxon>Eumalacostraca</taxon>
        <taxon>Eucarida</taxon>
        <taxon>Decapoda</taxon>
        <taxon>Pleocyemata</taxon>
        <taxon>Astacidea</taxon>
        <taxon>Nephropoidea</taxon>
        <taxon>Nephropidae</taxon>
        <taxon>Homarus</taxon>
    </lineage>
</organism>
<reference evidence="1" key="1">
    <citation type="journal article" date="2021" name="Sci. Adv.">
        <title>The American lobster genome reveals insights on longevity, neural, and immune adaptations.</title>
        <authorList>
            <person name="Polinski J.M."/>
            <person name="Zimin A.V."/>
            <person name="Clark K.F."/>
            <person name="Kohn A.B."/>
            <person name="Sadowski N."/>
            <person name="Timp W."/>
            <person name="Ptitsyn A."/>
            <person name="Khanna P."/>
            <person name="Romanova D.Y."/>
            <person name="Williams P."/>
            <person name="Greenwood S.J."/>
            <person name="Moroz L.L."/>
            <person name="Walt D.R."/>
            <person name="Bodnar A.G."/>
        </authorList>
    </citation>
    <scope>NUCLEOTIDE SEQUENCE</scope>
    <source>
        <strain evidence="1">GMGI-L3</strain>
    </source>
</reference>